<keyword evidence="2" id="KW-1185">Reference proteome</keyword>
<dbReference type="Proteomes" id="UP001221816">
    <property type="component" value="Unassembled WGS sequence"/>
</dbReference>
<comment type="caution">
    <text evidence="1">The sequence shown here is derived from an EMBL/GenBank/DDBJ whole genome shotgun (WGS) entry which is preliminary data.</text>
</comment>
<organism evidence="1 2">
    <name type="scientific">Klebsiella pasteurii</name>
    <dbReference type="NCBI Taxonomy" id="2587529"/>
    <lineage>
        <taxon>Bacteria</taxon>
        <taxon>Pseudomonadati</taxon>
        <taxon>Pseudomonadota</taxon>
        <taxon>Gammaproteobacteria</taxon>
        <taxon>Enterobacterales</taxon>
        <taxon>Enterobacteriaceae</taxon>
        <taxon>Klebsiella/Raoultella group</taxon>
        <taxon>Klebsiella</taxon>
    </lineage>
</organism>
<dbReference type="RefSeq" id="WP_064355050.1">
    <property type="nucleotide sequence ID" value="NZ_JAQNDH010000004.1"/>
</dbReference>
<evidence type="ECO:0000313" key="1">
    <source>
        <dbReference type="EMBL" id="MDC0693109.1"/>
    </source>
</evidence>
<reference evidence="1 2" key="1">
    <citation type="submission" date="2023-01" db="EMBL/GenBank/DDBJ databases">
        <authorList>
            <person name="Dale J."/>
        </authorList>
    </citation>
    <scope>NUCLEOTIDE SEQUENCE [LARGE SCALE GENOMIC DNA]</scope>
    <source>
        <strain evidence="1 2">2022EL-01098</strain>
    </source>
</reference>
<proteinExistence type="predicted"/>
<sequence>MSFTKNIELTFNKTAANGMALPSETQTIETHFVVRNVIISDAEGISQADLFSSFDGVSWQFYGSYEFSPDYTSGLGMLEQAENQIQIAMNEPPSE</sequence>
<gene>
    <name evidence="1" type="ORF">PIK62_10785</name>
</gene>
<name>A0ABT5CQB1_9ENTR</name>
<dbReference type="EMBL" id="JAQNDI010000005">
    <property type="protein sequence ID" value="MDC0693109.1"/>
    <property type="molecule type" value="Genomic_DNA"/>
</dbReference>
<protein>
    <submittedName>
        <fullName evidence="1">Uncharacterized protein</fullName>
    </submittedName>
</protein>
<evidence type="ECO:0000313" key="2">
    <source>
        <dbReference type="Proteomes" id="UP001221816"/>
    </source>
</evidence>
<accession>A0ABT5CQB1</accession>